<evidence type="ECO:0000313" key="7">
    <source>
        <dbReference type="EMBL" id="AHE55013.1"/>
    </source>
</evidence>
<organism evidence="7 8">
    <name type="scientific">Sphingomonas sanxanigenens DSM 19645 = NX02</name>
    <dbReference type="NCBI Taxonomy" id="1123269"/>
    <lineage>
        <taxon>Bacteria</taxon>
        <taxon>Pseudomonadati</taxon>
        <taxon>Pseudomonadota</taxon>
        <taxon>Alphaproteobacteria</taxon>
        <taxon>Sphingomonadales</taxon>
        <taxon>Sphingomonadaceae</taxon>
        <taxon>Sphingomonas</taxon>
    </lineage>
</organism>
<keyword evidence="3 5" id="KW-1133">Transmembrane helix</keyword>
<feature type="transmembrane region" description="Helical" evidence="5">
    <location>
        <begin position="416"/>
        <end position="441"/>
    </location>
</feature>
<dbReference type="GO" id="GO:0016020">
    <property type="term" value="C:membrane"/>
    <property type="evidence" value="ECO:0007669"/>
    <property type="project" value="UniProtKB-SubCell"/>
</dbReference>
<dbReference type="KEGG" id="ssan:NX02_16675"/>
<keyword evidence="8" id="KW-1185">Reference proteome</keyword>
<dbReference type="PATRIC" id="fig|1123269.5.peg.3266"/>
<feature type="transmembrane region" description="Helical" evidence="5">
    <location>
        <begin position="207"/>
        <end position="227"/>
    </location>
</feature>
<evidence type="ECO:0000313" key="8">
    <source>
        <dbReference type="Proteomes" id="UP000018851"/>
    </source>
</evidence>
<sequence>MPVGLIAVALVSVVLGVPFGGLGYLKPALHIAIVSGGSAWLFRHCLKAEHRDVVGNVALGVAVAMPLVVFSLPKLFMLQIVMLLWVPLIARGAFERMVPVYLFSMLLLPPLDMSVAVGSLKLFEFGMLDALGFGAGAAILFNPQKGRPGAQWDAVAIGIVLMIAAALSRDTSISNFLRASLNVMIDLGLPYYVVSRGIRNVDDVERTTLWLACGAVVFAAILGYEALRTWPMYNDLYAKYGVPMMLIVKARAGMLRAGGPFMEPTSAAMVLAMFTLALWVCRDHFRSWMYHGAVLSIAIFGLYAPQSRGAWIGLCIAILASDAIRGRFAPLMGKLMVIGAGAMALFTAAQFSPHLSESLGMSGNSSDTSEYRRMLFERGMEEFWRSPIYGYSTPQILERLEDLRQGEGIIDFVNTYIWIMLIGGSLGIVMFAGGFAVFLTALATSRPAQVPRLIAPTAFAFGCLLMVAEMLIFTSFGGRPAFYLFGIFGFSAALLGVRHWAVAEEVPALQPAPEVVPLVGFKALAS</sequence>
<dbReference type="OrthoDB" id="7522192at2"/>
<evidence type="ECO:0000256" key="2">
    <source>
        <dbReference type="ARBA" id="ARBA00022692"/>
    </source>
</evidence>
<evidence type="ECO:0000256" key="5">
    <source>
        <dbReference type="SAM" id="Phobius"/>
    </source>
</evidence>
<dbReference type="PANTHER" id="PTHR37422:SF13">
    <property type="entry name" value="LIPOPOLYSACCHARIDE BIOSYNTHESIS PROTEIN PA4999-RELATED"/>
    <property type="match status" value="1"/>
</dbReference>
<comment type="subcellular location">
    <subcellularLocation>
        <location evidence="1">Membrane</location>
        <topology evidence="1">Multi-pass membrane protein</topology>
    </subcellularLocation>
</comment>
<feature type="transmembrane region" description="Helical" evidence="5">
    <location>
        <begin position="482"/>
        <end position="501"/>
    </location>
</feature>
<feature type="transmembrane region" description="Helical" evidence="5">
    <location>
        <begin position="101"/>
        <end position="119"/>
    </location>
</feature>
<accession>W0AFH7</accession>
<evidence type="ECO:0000259" key="6">
    <source>
        <dbReference type="Pfam" id="PF04932"/>
    </source>
</evidence>
<dbReference type="Proteomes" id="UP000018851">
    <property type="component" value="Chromosome"/>
</dbReference>
<dbReference type="eggNOG" id="COG3307">
    <property type="taxonomic scope" value="Bacteria"/>
</dbReference>
<feature type="transmembrane region" description="Helical" evidence="5">
    <location>
        <begin position="264"/>
        <end position="281"/>
    </location>
</feature>
<feature type="transmembrane region" description="Helical" evidence="5">
    <location>
        <begin position="53"/>
        <end position="70"/>
    </location>
</feature>
<reference evidence="7 8" key="1">
    <citation type="submission" date="2013-07" db="EMBL/GenBank/DDBJ databases">
        <title>Completed genome of Sphingomonas sanxanigenens NX02.</title>
        <authorList>
            <person name="Ma T."/>
            <person name="Huang H."/>
            <person name="Wu M."/>
            <person name="Li X."/>
            <person name="Li G."/>
        </authorList>
    </citation>
    <scope>NUCLEOTIDE SEQUENCE [LARGE SCALE GENOMIC DNA]</scope>
    <source>
        <strain evidence="7 8">NX02</strain>
    </source>
</reference>
<feature type="transmembrane region" description="Helical" evidence="5">
    <location>
        <begin position="76"/>
        <end position="94"/>
    </location>
</feature>
<name>W0AFH7_9SPHN</name>
<dbReference type="PANTHER" id="PTHR37422">
    <property type="entry name" value="TEICHURONIC ACID BIOSYNTHESIS PROTEIN TUAE"/>
    <property type="match status" value="1"/>
</dbReference>
<gene>
    <name evidence="7" type="ORF">NX02_16675</name>
</gene>
<dbReference type="InterPro" id="IPR007016">
    <property type="entry name" value="O-antigen_ligase-rel_domated"/>
</dbReference>
<feature type="transmembrane region" description="Helical" evidence="5">
    <location>
        <begin position="288"/>
        <end position="304"/>
    </location>
</feature>
<keyword evidence="2 5" id="KW-0812">Transmembrane</keyword>
<dbReference type="AlphaFoldDB" id="W0AFH7"/>
<feature type="transmembrane region" description="Helical" evidence="5">
    <location>
        <begin position="310"/>
        <end position="328"/>
    </location>
</feature>
<keyword evidence="4 5" id="KW-0472">Membrane</keyword>
<protein>
    <recommendedName>
        <fullName evidence="6">O-antigen ligase-related domain-containing protein</fullName>
    </recommendedName>
</protein>
<evidence type="ECO:0000256" key="3">
    <source>
        <dbReference type="ARBA" id="ARBA00022989"/>
    </source>
</evidence>
<feature type="transmembrane region" description="Helical" evidence="5">
    <location>
        <begin position="453"/>
        <end position="476"/>
    </location>
</feature>
<evidence type="ECO:0000256" key="4">
    <source>
        <dbReference type="ARBA" id="ARBA00023136"/>
    </source>
</evidence>
<dbReference type="InterPro" id="IPR051533">
    <property type="entry name" value="WaaL-like"/>
</dbReference>
<dbReference type="Pfam" id="PF04932">
    <property type="entry name" value="Wzy_C"/>
    <property type="match status" value="1"/>
</dbReference>
<dbReference type="RefSeq" id="WP_025293205.1">
    <property type="nucleotide sequence ID" value="NZ_CP006644.1"/>
</dbReference>
<dbReference type="EMBL" id="CP006644">
    <property type="protein sequence ID" value="AHE55013.1"/>
    <property type="molecule type" value="Genomic_DNA"/>
</dbReference>
<feature type="transmembrane region" description="Helical" evidence="5">
    <location>
        <begin position="26"/>
        <end position="46"/>
    </location>
</feature>
<dbReference type="HOGENOM" id="CLU_517686_0_0_5"/>
<proteinExistence type="predicted"/>
<feature type="domain" description="O-antigen ligase-related" evidence="6">
    <location>
        <begin position="294"/>
        <end position="432"/>
    </location>
</feature>
<feature type="transmembrane region" description="Helical" evidence="5">
    <location>
        <begin position="150"/>
        <end position="169"/>
    </location>
</feature>
<dbReference type="STRING" id="1123269.NX02_16675"/>
<evidence type="ECO:0000256" key="1">
    <source>
        <dbReference type="ARBA" id="ARBA00004141"/>
    </source>
</evidence>